<comment type="caution">
    <text evidence="3">The sequence shown here is derived from an EMBL/GenBank/DDBJ whole genome shotgun (WGS) entry which is preliminary data.</text>
</comment>
<evidence type="ECO:0000256" key="1">
    <source>
        <dbReference type="SAM" id="MobiDB-lite"/>
    </source>
</evidence>
<accession>A0ABU2JFR9</accession>
<evidence type="ECO:0000259" key="2">
    <source>
        <dbReference type="Pfam" id="PF19493"/>
    </source>
</evidence>
<organism evidence="3 4">
    <name type="scientific">Jatrophihabitans lederbergiae</name>
    <dbReference type="NCBI Taxonomy" id="3075547"/>
    <lineage>
        <taxon>Bacteria</taxon>
        <taxon>Bacillati</taxon>
        <taxon>Actinomycetota</taxon>
        <taxon>Actinomycetes</taxon>
        <taxon>Jatrophihabitantales</taxon>
        <taxon>Jatrophihabitantaceae</taxon>
        <taxon>Jatrophihabitans</taxon>
    </lineage>
</organism>
<dbReference type="RefSeq" id="WP_311424991.1">
    <property type="nucleotide sequence ID" value="NZ_JAVREH010000055.1"/>
</dbReference>
<proteinExistence type="predicted"/>
<name>A0ABU2JFR9_9ACTN</name>
<evidence type="ECO:0000313" key="3">
    <source>
        <dbReference type="EMBL" id="MDT0263847.1"/>
    </source>
</evidence>
<evidence type="ECO:0000313" key="4">
    <source>
        <dbReference type="Proteomes" id="UP001183176"/>
    </source>
</evidence>
<dbReference type="Pfam" id="PF19493">
    <property type="entry name" value="Trypco1"/>
    <property type="match status" value="1"/>
</dbReference>
<dbReference type="Proteomes" id="UP001183176">
    <property type="component" value="Unassembled WGS sequence"/>
</dbReference>
<feature type="region of interest" description="Disordered" evidence="1">
    <location>
        <begin position="20"/>
        <end position="52"/>
    </location>
</feature>
<protein>
    <submittedName>
        <fullName evidence="3">CU044_2847 family protein</fullName>
    </submittedName>
</protein>
<keyword evidence="4" id="KW-1185">Reference proteome</keyword>
<feature type="domain" description="Trypsin-co-occurring" evidence="2">
    <location>
        <begin position="11"/>
        <end position="121"/>
    </location>
</feature>
<dbReference type="NCBIfam" id="NF041216">
    <property type="entry name" value="CU044_2847_fam"/>
    <property type="match status" value="1"/>
</dbReference>
<sequence length="128" mass="13005">MTGRIVPFQVSGVQVLVETVPDPEPVAGPEPADGPQTASGPEPRSALADKAADGLVDAFDHAQDVIEAIATRLAGTVESLAERAVHPDTVEVEFGLAFTASGGIVVAGSSVQASLRVTIGYDRAADQG</sequence>
<reference evidence="4" key="1">
    <citation type="submission" date="2023-07" db="EMBL/GenBank/DDBJ databases">
        <title>30 novel species of actinomycetes from the DSMZ collection.</title>
        <authorList>
            <person name="Nouioui I."/>
        </authorList>
    </citation>
    <scope>NUCLEOTIDE SEQUENCE [LARGE SCALE GENOMIC DNA]</scope>
    <source>
        <strain evidence="4">DSM 44399</strain>
    </source>
</reference>
<dbReference type="InterPro" id="IPR045794">
    <property type="entry name" value="Trypco1"/>
</dbReference>
<gene>
    <name evidence="3" type="ORF">RM423_20950</name>
</gene>
<dbReference type="EMBL" id="JAVREH010000055">
    <property type="protein sequence ID" value="MDT0263847.1"/>
    <property type="molecule type" value="Genomic_DNA"/>
</dbReference>